<gene>
    <name evidence="1" type="ORF">J1N35_032566</name>
</gene>
<reference evidence="1 2" key="1">
    <citation type="journal article" date="2021" name="Plant Biotechnol. J.">
        <title>Multi-omics assisted identification of the key and species-specific regulatory components of drought-tolerant mechanisms in Gossypium stocksii.</title>
        <authorList>
            <person name="Yu D."/>
            <person name="Ke L."/>
            <person name="Zhang D."/>
            <person name="Wu Y."/>
            <person name="Sun Y."/>
            <person name="Mei J."/>
            <person name="Sun J."/>
            <person name="Sun Y."/>
        </authorList>
    </citation>
    <scope>NUCLEOTIDE SEQUENCE [LARGE SCALE GENOMIC DNA]</scope>
    <source>
        <strain evidence="2">cv. E1</strain>
        <tissue evidence="1">Leaf</tissue>
    </source>
</reference>
<dbReference type="OrthoDB" id="997868at2759"/>
<accession>A0A9D3V6F7</accession>
<keyword evidence="2" id="KW-1185">Reference proteome</keyword>
<organism evidence="1 2">
    <name type="scientific">Gossypium stocksii</name>
    <dbReference type="NCBI Taxonomy" id="47602"/>
    <lineage>
        <taxon>Eukaryota</taxon>
        <taxon>Viridiplantae</taxon>
        <taxon>Streptophyta</taxon>
        <taxon>Embryophyta</taxon>
        <taxon>Tracheophyta</taxon>
        <taxon>Spermatophyta</taxon>
        <taxon>Magnoliopsida</taxon>
        <taxon>eudicotyledons</taxon>
        <taxon>Gunneridae</taxon>
        <taxon>Pentapetalae</taxon>
        <taxon>rosids</taxon>
        <taxon>malvids</taxon>
        <taxon>Malvales</taxon>
        <taxon>Malvaceae</taxon>
        <taxon>Malvoideae</taxon>
        <taxon>Gossypium</taxon>
    </lineage>
</organism>
<comment type="caution">
    <text evidence="1">The sequence shown here is derived from an EMBL/GenBank/DDBJ whole genome shotgun (WGS) entry which is preliminary data.</text>
</comment>
<dbReference type="AlphaFoldDB" id="A0A9D3V6F7"/>
<evidence type="ECO:0000313" key="2">
    <source>
        <dbReference type="Proteomes" id="UP000828251"/>
    </source>
</evidence>
<dbReference type="EMBL" id="JAIQCV010000009">
    <property type="protein sequence ID" value="KAH1067579.1"/>
    <property type="molecule type" value="Genomic_DNA"/>
</dbReference>
<evidence type="ECO:0000313" key="1">
    <source>
        <dbReference type="EMBL" id="KAH1067579.1"/>
    </source>
</evidence>
<dbReference type="Proteomes" id="UP000828251">
    <property type="component" value="Unassembled WGS sequence"/>
</dbReference>
<proteinExistence type="predicted"/>
<evidence type="ECO:0008006" key="3">
    <source>
        <dbReference type="Google" id="ProtNLM"/>
    </source>
</evidence>
<protein>
    <recommendedName>
        <fullName evidence="3">Reverse transcriptase zinc-binding domain-containing protein</fullName>
    </recommendedName>
</protein>
<sequence>MESEECALKEEGGMGFRHLSSFNIALLAKQDTDFLNSRLGNLSYFTWQSIWAARGLLLKGMGWRIGNVQKVSIWNNVWIPRREEEDFLVWRSELTREYSVRSGHRLLLQDGQNQLQTDFKRLYKKLWKMDLTPKIKITV</sequence>
<name>A0A9D3V6F7_9ROSI</name>